<feature type="region of interest" description="Disordered" evidence="5">
    <location>
        <begin position="1"/>
        <end position="22"/>
    </location>
</feature>
<protein>
    <recommendedName>
        <fullName evidence="4">60S ribosomal protein L41</fullName>
    </recommendedName>
</protein>
<evidence type="ECO:0000313" key="7">
    <source>
        <dbReference type="Proteomes" id="UP000237347"/>
    </source>
</evidence>
<dbReference type="GO" id="GO:1990904">
    <property type="term" value="C:ribonucleoprotein complex"/>
    <property type="evidence" value="ECO:0007669"/>
    <property type="project" value="UniProtKB-KW"/>
</dbReference>
<name>A0AAW0JHD9_QUESU</name>
<proteinExistence type="inferred from homology"/>
<dbReference type="Proteomes" id="UP000237347">
    <property type="component" value="Unassembled WGS sequence"/>
</dbReference>
<dbReference type="InterPro" id="IPR007836">
    <property type="entry name" value="Ribosomal_eS32"/>
</dbReference>
<sequence length="126" mass="14679">MRAKWKKKRMRRLKRKRRKMRQRSKCFKFIYILENYDLVNSSYAGNVITLSPPPPGSDSVSEVCGPKTKSLFSSGDPPIKRCRFSPESDSDETASERFTAELDSDEADSNSDPLFPPRRRRRVEFQ</sequence>
<evidence type="ECO:0000256" key="2">
    <source>
        <dbReference type="ARBA" id="ARBA00023274"/>
    </source>
</evidence>
<dbReference type="GO" id="GO:0006412">
    <property type="term" value="P:translation"/>
    <property type="evidence" value="ECO:0007669"/>
    <property type="project" value="InterPro"/>
</dbReference>
<dbReference type="EMBL" id="PKMF04000547">
    <property type="protein sequence ID" value="KAK7826397.1"/>
    <property type="molecule type" value="Genomic_DNA"/>
</dbReference>
<keyword evidence="2 4" id="KW-0687">Ribonucleoprotein</keyword>
<dbReference type="Pfam" id="PF05162">
    <property type="entry name" value="Ribosomal_L41"/>
    <property type="match status" value="1"/>
</dbReference>
<keyword evidence="1 4" id="KW-0689">Ribosomal protein</keyword>
<accession>A0AAW0JHD9</accession>
<evidence type="ECO:0000256" key="3">
    <source>
        <dbReference type="ARBA" id="ARBA00043969"/>
    </source>
</evidence>
<organism evidence="6 7">
    <name type="scientific">Quercus suber</name>
    <name type="common">Cork oak</name>
    <dbReference type="NCBI Taxonomy" id="58331"/>
    <lineage>
        <taxon>Eukaryota</taxon>
        <taxon>Viridiplantae</taxon>
        <taxon>Streptophyta</taxon>
        <taxon>Embryophyta</taxon>
        <taxon>Tracheophyta</taxon>
        <taxon>Spermatophyta</taxon>
        <taxon>Magnoliopsida</taxon>
        <taxon>eudicotyledons</taxon>
        <taxon>Gunneridae</taxon>
        <taxon>Pentapetalae</taxon>
        <taxon>rosids</taxon>
        <taxon>fabids</taxon>
        <taxon>Fagales</taxon>
        <taxon>Fagaceae</taxon>
        <taxon>Quercus</taxon>
    </lineage>
</organism>
<feature type="region of interest" description="Disordered" evidence="5">
    <location>
        <begin position="51"/>
        <end position="126"/>
    </location>
</feature>
<comment type="caution">
    <text evidence="6">The sequence shown here is derived from an EMBL/GenBank/DDBJ whole genome shotgun (WGS) entry which is preliminary data.</text>
</comment>
<comment type="similarity">
    <text evidence="3 4">Belongs to the eukaryotic ribosomal protein eS32 family.</text>
</comment>
<gene>
    <name evidence="6" type="ORF">CFP56_032183</name>
</gene>
<feature type="compositionally biased region" description="Basic residues" evidence="5">
    <location>
        <begin position="117"/>
        <end position="126"/>
    </location>
</feature>
<evidence type="ECO:0000256" key="5">
    <source>
        <dbReference type="SAM" id="MobiDB-lite"/>
    </source>
</evidence>
<evidence type="ECO:0000256" key="1">
    <source>
        <dbReference type="ARBA" id="ARBA00022980"/>
    </source>
</evidence>
<evidence type="ECO:0000256" key="4">
    <source>
        <dbReference type="RuleBase" id="RU368055"/>
    </source>
</evidence>
<dbReference type="GO" id="GO:0003735">
    <property type="term" value="F:structural constituent of ribosome"/>
    <property type="evidence" value="ECO:0007669"/>
    <property type="project" value="UniProtKB-UniRule"/>
</dbReference>
<dbReference type="GO" id="GO:0005840">
    <property type="term" value="C:ribosome"/>
    <property type="evidence" value="ECO:0007669"/>
    <property type="project" value="UniProtKB-KW"/>
</dbReference>
<dbReference type="AlphaFoldDB" id="A0AAW0JHD9"/>
<reference evidence="6 7" key="1">
    <citation type="journal article" date="2018" name="Sci. Data">
        <title>The draft genome sequence of cork oak.</title>
        <authorList>
            <person name="Ramos A.M."/>
            <person name="Usie A."/>
            <person name="Barbosa P."/>
            <person name="Barros P.M."/>
            <person name="Capote T."/>
            <person name="Chaves I."/>
            <person name="Simoes F."/>
            <person name="Abreu I."/>
            <person name="Carrasquinho I."/>
            <person name="Faro C."/>
            <person name="Guimaraes J.B."/>
            <person name="Mendonca D."/>
            <person name="Nobrega F."/>
            <person name="Rodrigues L."/>
            <person name="Saibo N.J.M."/>
            <person name="Varela M.C."/>
            <person name="Egas C."/>
            <person name="Matos J."/>
            <person name="Miguel C.M."/>
            <person name="Oliveira M.M."/>
            <person name="Ricardo C.P."/>
            <person name="Goncalves S."/>
        </authorList>
    </citation>
    <scope>NUCLEOTIDE SEQUENCE [LARGE SCALE GENOMIC DNA]</scope>
    <source>
        <strain evidence="7">cv. HL8</strain>
    </source>
</reference>
<comment type="subunit">
    <text evidence="4">Component of the large ribosomal subunit.</text>
</comment>
<keyword evidence="7" id="KW-1185">Reference proteome</keyword>
<evidence type="ECO:0000313" key="6">
    <source>
        <dbReference type="EMBL" id="KAK7826397.1"/>
    </source>
</evidence>